<dbReference type="InterPro" id="IPR010719">
    <property type="entry name" value="MnmM_MeTrfase"/>
</dbReference>
<keyword evidence="1" id="KW-0489">Methyltransferase</keyword>
<sequence length="187" mass="20015">MGFPPLTTVAHQWMATHLSPGQQVVDATAGNGHDTVFLAQQVGTSGHVTAFDVQAPACAATRRRLASANVSDRVTVVHAGHETMRNHVEAPIHAAMFNLGYLPRHDHTRITHPDTTVAALNAACALMTEGGLITVLAYRGHDGGPEEAQRVHDWIDARVDTLRILQSRTYSAGPDAPLLWGIQVPAA</sequence>
<name>A0A2H3P8K2_9BACT</name>
<dbReference type="EMBL" id="PDEP01000001">
    <property type="protein sequence ID" value="PEN09215.1"/>
    <property type="molecule type" value="Genomic_DNA"/>
</dbReference>
<evidence type="ECO:0000313" key="1">
    <source>
        <dbReference type="EMBL" id="PEN09215.1"/>
    </source>
</evidence>
<dbReference type="GO" id="GO:0008168">
    <property type="term" value="F:methyltransferase activity"/>
    <property type="evidence" value="ECO:0007669"/>
    <property type="project" value="UniProtKB-KW"/>
</dbReference>
<dbReference type="SUPFAM" id="SSF53335">
    <property type="entry name" value="S-adenosyl-L-methionine-dependent methyltransferases"/>
    <property type="match status" value="1"/>
</dbReference>
<proteinExistence type="predicted"/>
<dbReference type="PANTHER" id="PTHR35276">
    <property type="entry name" value="S-ADENOSYL-L-METHIONINE-DEPENDENT METHYLTRANSFERASES SUPERFAMILY PROTEIN"/>
    <property type="match status" value="1"/>
</dbReference>
<evidence type="ECO:0000313" key="2">
    <source>
        <dbReference type="Proteomes" id="UP000221024"/>
    </source>
</evidence>
<organism evidence="1 2">
    <name type="scientific">Longimonas halophila</name>
    <dbReference type="NCBI Taxonomy" id="1469170"/>
    <lineage>
        <taxon>Bacteria</taxon>
        <taxon>Pseudomonadati</taxon>
        <taxon>Rhodothermota</taxon>
        <taxon>Rhodothermia</taxon>
        <taxon>Rhodothermales</taxon>
        <taxon>Salisaetaceae</taxon>
        <taxon>Longimonas</taxon>
    </lineage>
</organism>
<accession>A0A2H3P8K2</accession>
<dbReference type="AlphaFoldDB" id="A0A2H3P8K2"/>
<dbReference type="CDD" id="cd02440">
    <property type="entry name" value="AdoMet_MTases"/>
    <property type="match status" value="1"/>
</dbReference>
<dbReference type="OrthoDB" id="9792989at2"/>
<dbReference type="PANTHER" id="PTHR35276:SF1">
    <property type="entry name" value="TRNA (MNM(5)S(2)U34)-METHYLTRANSFERASE, CHLOROPLASTIC"/>
    <property type="match status" value="1"/>
</dbReference>
<protein>
    <submittedName>
        <fullName evidence="1">rRNA methyltransferase</fullName>
    </submittedName>
</protein>
<keyword evidence="2" id="KW-1185">Reference proteome</keyword>
<reference evidence="1 2" key="1">
    <citation type="submission" date="2017-10" db="EMBL/GenBank/DDBJ databases">
        <title>Draft genome of Longimonas halophila.</title>
        <authorList>
            <person name="Goh K.M."/>
            <person name="Shamsir M.S."/>
            <person name="Lim S.W."/>
        </authorList>
    </citation>
    <scope>NUCLEOTIDE SEQUENCE [LARGE SCALE GENOMIC DNA]</scope>
    <source>
        <strain evidence="1 2">KCTC 42399</strain>
    </source>
</reference>
<comment type="caution">
    <text evidence="1">The sequence shown here is derived from an EMBL/GenBank/DDBJ whole genome shotgun (WGS) entry which is preliminary data.</text>
</comment>
<dbReference type="Pfam" id="PF06962">
    <property type="entry name" value="rRNA_methylase"/>
    <property type="match status" value="1"/>
</dbReference>
<dbReference type="GO" id="GO:0032259">
    <property type="term" value="P:methylation"/>
    <property type="evidence" value="ECO:0007669"/>
    <property type="project" value="UniProtKB-KW"/>
</dbReference>
<dbReference type="Gene3D" id="3.40.50.150">
    <property type="entry name" value="Vaccinia Virus protein VP39"/>
    <property type="match status" value="1"/>
</dbReference>
<gene>
    <name evidence="1" type="ORF">CRI93_00345</name>
</gene>
<dbReference type="InterPro" id="IPR029063">
    <property type="entry name" value="SAM-dependent_MTases_sf"/>
</dbReference>
<keyword evidence="1" id="KW-0808">Transferase</keyword>
<dbReference type="Proteomes" id="UP000221024">
    <property type="component" value="Unassembled WGS sequence"/>
</dbReference>
<dbReference type="RefSeq" id="WP_098060615.1">
    <property type="nucleotide sequence ID" value="NZ_PDEP01000001.1"/>
</dbReference>